<gene>
    <name evidence="1" type="ORF">G7B40_003900</name>
</gene>
<dbReference type="EMBL" id="JAALHA020000001">
    <property type="protein sequence ID" value="MDR9893722.1"/>
    <property type="molecule type" value="Genomic_DNA"/>
</dbReference>
<organism evidence="1 2">
    <name type="scientific">Aetokthonos hydrillicola Thurmond2011</name>
    <dbReference type="NCBI Taxonomy" id="2712845"/>
    <lineage>
        <taxon>Bacteria</taxon>
        <taxon>Bacillati</taxon>
        <taxon>Cyanobacteriota</taxon>
        <taxon>Cyanophyceae</taxon>
        <taxon>Nostocales</taxon>
        <taxon>Hapalosiphonaceae</taxon>
        <taxon>Aetokthonos</taxon>
    </lineage>
</organism>
<keyword evidence="2" id="KW-1185">Reference proteome</keyword>
<comment type="caution">
    <text evidence="1">The sequence shown here is derived from an EMBL/GenBank/DDBJ whole genome shotgun (WGS) entry which is preliminary data.</text>
</comment>
<protein>
    <submittedName>
        <fullName evidence="1">Uncharacterized protein</fullName>
    </submittedName>
</protein>
<dbReference type="Proteomes" id="UP000667802">
    <property type="component" value="Unassembled WGS sequence"/>
</dbReference>
<accession>A0AAP5I244</accession>
<dbReference type="AlphaFoldDB" id="A0AAP5I244"/>
<evidence type="ECO:0000313" key="2">
    <source>
        <dbReference type="Proteomes" id="UP000667802"/>
    </source>
</evidence>
<proteinExistence type="predicted"/>
<dbReference type="RefSeq" id="WP_208338285.1">
    <property type="nucleotide sequence ID" value="NZ_CAWQFN010000041.1"/>
</dbReference>
<name>A0AAP5I244_9CYAN</name>
<reference evidence="2" key="1">
    <citation type="journal article" date="2021" name="Science">
        <title>Hunting the eagle killer: A cyanobacterial neurotoxin causes vacuolar myelinopathy.</title>
        <authorList>
            <person name="Breinlinger S."/>
            <person name="Phillips T.J."/>
            <person name="Haram B.N."/>
            <person name="Mares J."/>
            <person name="Martinez Yerena J.A."/>
            <person name="Hrouzek P."/>
            <person name="Sobotka R."/>
            <person name="Henderson W.M."/>
            <person name="Schmieder P."/>
            <person name="Williams S.M."/>
            <person name="Lauderdale J.D."/>
            <person name="Wilde H.D."/>
            <person name="Gerrin W."/>
            <person name="Kust A."/>
            <person name="Washington J.W."/>
            <person name="Wagner C."/>
            <person name="Geier B."/>
            <person name="Liebeke M."/>
            <person name="Enke H."/>
            <person name="Niedermeyer T.H.J."/>
            <person name="Wilde S.B."/>
        </authorList>
    </citation>
    <scope>NUCLEOTIDE SEQUENCE [LARGE SCALE GENOMIC DNA]</scope>
    <source>
        <strain evidence="2">Thurmond2011</strain>
    </source>
</reference>
<evidence type="ECO:0000313" key="1">
    <source>
        <dbReference type="EMBL" id="MDR9893722.1"/>
    </source>
</evidence>
<sequence length="62" mass="6767">MPSRLIYQLTETWSVRLSQPKGLLHGGRILLIGSPLPTIIQKDERLAPMATTVVASRSPASL</sequence>